<comment type="caution">
    <text evidence="1">The sequence shown here is derived from an EMBL/GenBank/DDBJ whole genome shotgun (WGS) entry which is preliminary data.</text>
</comment>
<proteinExistence type="predicted"/>
<gene>
    <name evidence="1" type="ORF">ACIBG2_30375</name>
</gene>
<reference evidence="1 2" key="1">
    <citation type="submission" date="2024-10" db="EMBL/GenBank/DDBJ databases">
        <title>The Natural Products Discovery Center: Release of the First 8490 Sequenced Strains for Exploring Actinobacteria Biosynthetic Diversity.</title>
        <authorList>
            <person name="Kalkreuter E."/>
            <person name="Kautsar S.A."/>
            <person name="Yang D."/>
            <person name="Bader C.D."/>
            <person name="Teijaro C.N."/>
            <person name="Fluegel L."/>
            <person name="Davis C.M."/>
            <person name="Simpson J.R."/>
            <person name="Lauterbach L."/>
            <person name="Steele A.D."/>
            <person name="Gui C."/>
            <person name="Meng S."/>
            <person name="Li G."/>
            <person name="Viehrig K."/>
            <person name="Ye F."/>
            <person name="Su P."/>
            <person name="Kiefer A.F."/>
            <person name="Nichols A."/>
            <person name="Cepeda A.J."/>
            <person name="Yan W."/>
            <person name="Fan B."/>
            <person name="Jiang Y."/>
            <person name="Adhikari A."/>
            <person name="Zheng C.-J."/>
            <person name="Schuster L."/>
            <person name="Cowan T.M."/>
            <person name="Smanski M.J."/>
            <person name="Chevrette M.G."/>
            <person name="De Carvalho L.P.S."/>
            <person name="Shen B."/>
        </authorList>
    </citation>
    <scope>NUCLEOTIDE SEQUENCE [LARGE SCALE GENOMIC DNA]</scope>
    <source>
        <strain evidence="1 2">NPDC050545</strain>
    </source>
</reference>
<dbReference type="EMBL" id="JBITGY010000008">
    <property type="protein sequence ID" value="MFI6501721.1"/>
    <property type="molecule type" value="Genomic_DNA"/>
</dbReference>
<organism evidence="1 2">
    <name type="scientific">Nonomuraea typhae</name>
    <dbReference type="NCBI Taxonomy" id="2603600"/>
    <lineage>
        <taxon>Bacteria</taxon>
        <taxon>Bacillati</taxon>
        <taxon>Actinomycetota</taxon>
        <taxon>Actinomycetes</taxon>
        <taxon>Streptosporangiales</taxon>
        <taxon>Streptosporangiaceae</taxon>
        <taxon>Nonomuraea</taxon>
    </lineage>
</organism>
<evidence type="ECO:0000313" key="1">
    <source>
        <dbReference type="EMBL" id="MFI6501721.1"/>
    </source>
</evidence>
<name>A0ABW7Z0M4_9ACTN</name>
<evidence type="ECO:0008006" key="3">
    <source>
        <dbReference type="Google" id="ProtNLM"/>
    </source>
</evidence>
<keyword evidence="2" id="KW-1185">Reference proteome</keyword>
<dbReference type="Proteomes" id="UP001612741">
    <property type="component" value="Unassembled WGS sequence"/>
</dbReference>
<evidence type="ECO:0000313" key="2">
    <source>
        <dbReference type="Proteomes" id="UP001612741"/>
    </source>
</evidence>
<protein>
    <recommendedName>
        <fullName evidence="3">WXG100 family type VII secretion target</fullName>
    </recommendedName>
</protein>
<sequence length="96" mass="10706">MTSRGYTVQSGALRAEAFTVERAIENVTEVRDTLRAAFDRDRRTLGSDQYGAELEKQLPAIEDKIFELFKGHLDELDTTAGNLRANAANYDRAEGP</sequence>
<dbReference type="RefSeq" id="WP_397086482.1">
    <property type="nucleotide sequence ID" value="NZ_JBITGY010000008.1"/>
</dbReference>
<accession>A0ABW7Z0M4</accession>